<proteinExistence type="predicted"/>
<dbReference type="AlphaFoldDB" id="A0A8D8BW30"/>
<evidence type="ECO:0000313" key="1">
    <source>
        <dbReference type="EMBL" id="CAG6480760.1"/>
    </source>
</evidence>
<accession>A0A8D8BW30</accession>
<dbReference type="EMBL" id="HBUE01089258">
    <property type="protein sequence ID" value="CAG6480760.1"/>
    <property type="molecule type" value="Transcribed_RNA"/>
</dbReference>
<sequence length="197" mass="22448">MSINNTILVTANSSNCILVQVLCRVDHLCTPCTTSHHHCPQRHSLLLLLPLLPCHRLPTKGITQCPIPQPMDITMVRASTDTHCPSTDYVSNRTLRKTNSRYRPAKRAPSSIEFSRVQQASETLDEDLRQRSLPLFLGPSRTVLRPTSPRVHLSSWRTSANGWRMSERRILYKPPRSQPICGWPNRRQLGLRHATTM</sequence>
<reference evidence="1" key="1">
    <citation type="submission" date="2021-05" db="EMBL/GenBank/DDBJ databases">
        <authorList>
            <person name="Alioto T."/>
            <person name="Alioto T."/>
            <person name="Gomez Garrido J."/>
        </authorList>
    </citation>
    <scope>NUCLEOTIDE SEQUENCE</scope>
</reference>
<protein>
    <submittedName>
        <fullName evidence="1">(northern house mosquito) hypothetical protein</fullName>
    </submittedName>
</protein>
<organism evidence="1">
    <name type="scientific">Culex pipiens</name>
    <name type="common">House mosquito</name>
    <dbReference type="NCBI Taxonomy" id="7175"/>
    <lineage>
        <taxon>Eukaryota</taxon>
        <taxon>Metazoa</taxon>
        <taxon>Ecdysozoa</taxon>
        <taxon>Arthropoda</taxon>
        <taxon>Hexapoda</taxon>
        <taxon>Insecta</taxon>
        <taxon>Pterygota</taxon>
        <taxon>Neoptera</taxon>
        <taxon>Endopterygota</taxon>
        <taxon>Diptera</taxon>
        <taxon>Nematocera</taxon>
        <taxon>Culicoidea</taxon>
        <taxon>Culicidae</taxon>
        <taxon>Culicinae</taxon>
        <taxon>Culicini</taxon>
        <taxon>Culex</taxon>
        <taxon>Culex</taxon>
    </lineage>
</organism>
<name>A0A8D8BW30_CULPI</name>